<dbReference type="SUPFAM" id="SSF48452">
    <property type="entry name" value="TPR-like"/>
    <property type="match status" value="1"/>
</dbReference>
<name>A0ABV9Y311_9PSEU</name>
<dbReference type="Pfam" id="PF00486">
    <property type="entry name" value="Trans_reg_C"/>
    <property type="match status" value="1"/>
</dbReference>
<dbReference type="InterPro" id="IPR051677">
    <property type="entry name" value="AfsR-DnrI-RedD_regulator"/>
</dbReference>
<organism evidence="7 8">
    <name type="scientific">Saccharothrix xinjiangensis</name>
    <dbReference type="NCBI Taxonomy" id="204798"/>
    <lineage>
        <taxon>Bacteria</taxon>
        <taxon>Bacillati</taxon>
        <taxon>Actinomycetota</taxon>
        <taxon>Actinomycetes</taxon>
        <taxon>Pseudonocardiales</taxon>
        <taxon>Pseudonocardiaceae</taxon>
        <taxon>Saccharothrix</taxon>
    </lineage>
</organism>
<feature type="DNA-binding region" description="OmpR/PhoB-type" evidence="5">
    <location>
        <begin position="1"/>
        <end position="75"/>
    </location>
</feature>
<evidence type="ECO:0000256" key="3">
    <source>
        <dbReference type="ARBA" id="ARBA00023125"/>
    </source>
</evidence>
<dbReference type="SMART" id="SM00862">
    <property type="entry name" value="Trans_reg_C"/>
    <property type="match status" value="1"/>
</dbReference>
<dbReference type="InterPro" id="IPR001867">
    <property type="entry name" value="OmpR/PhoB-type_DNA-bd"/>
</dbReference>
<dbReference type="InterPro" id="IPR036388">
    <property type="entry name" value="WH-like_DNA-bd_sf"/>
</dbReference>
<dbReference type="Gene3D" id="1.25.40.10">
    <property type="entry name" value="Tetratricopeptide repeat domain"/>
    <property type="match status" value="1"/>
</dbReference>
<dbReference type="Pfam" id="PF03704">
    <property type="entry name" value="BTAD"/>
    <property type="match status" value="1"/>
</dbReference>
<dbReference type="SUPFAM" id="SSF46894">
    <property type="entry name" value="C-terminal effector domain of the bipartite response regulators"/>
    <property type="match status" value="1"/>
</dbReference>
<evidence type="ECO:0000313" key="7">
    <source>
        <dbReference type="EMBL" id="MFC5055945.1"/>
    </source>
</evidence>
<dbReference type="Proteomes" id="UP001595833">
    <property type="component" value="Unassembled WGS sequence"/>
</dbReference>
<proteinExistence type="inferred from homology"/>
<keyword evidence="3 5" id="KW-0238">DNA-binding</keyword>
<keyword evidence="4" id="KW-0804">Transcription</keyword>
<evidence type="ECO:0000256" key="5">
    <source>
        <dbReference type="PROSITE-ProRule" id="PRU01091"/>
    </source>
</evidence>
<dbReference type="Gene3D" id="1.10.10.10">
    <property type="entry name" value="Winged helix-like DNA-binding domain superfamily/Winged helix DNA-binding domain"/>
    <property type="match status" value="1"/>
</dbReference>
<evidence type="ECO:0000256" key="2">
    <source>
        <dbReference type="ARBA" id="ARBA00023015"/>
    </source>
</evidence>
<dbReference type="EMBL" id="JBHSJB010000017">
    <property type="protein sequence ID" value="MFC5055945.1"/>
    <property type="molecule type" value="Genomic_DNA"/>
</dbReference>
<evidence type="ECO:0000256" key="1">
    <source>
        <dbReference type="ARBA" id="ARBA00005820"/>
    </source>
</evidence>
<gene>
    <name evidence="7" type="ORF">ACFPFM_19580</name>
</gene>
<dbReference type="InterPro" id="IPR011990">
    <property type="entry name" value="TPR-like_helical_dom_sf"/>
</dbReference>
<protein>
    <submittedName>
        <fullName evidence="7">AfsR/SARP family transcriptional regulator</fullName>
    </submittedName>
</protein>
<evidence type="ECO:0000256" key="4">
    <source>
        <dbReference type="ARBA" id="ARBA00023163"/>
    </source>
</evidence>
<reference evidence="8" key="1">
    <citation type="journal article" date="2019" name="Int. J. Syst. Evol. Microbiol.">
        <title>The Global Catalogue of Microorganisms (GCM) 10K type strain sequencing project: providing services to taxonomists for standard genome sequencing and annotation.</title>
        <authorList>
            <consortium name="The Broad Institute Genomics Platform"/>
            <consortium name="The Broad Institute Genome Sequencing Center for Infectious Disease"/>
            <person name="Wu L."/>
            <person name="Ma J."/>
        </authorList>
    </citation>
    <scope>NUCLEOTIDE SEQUENCE [LARGE SCALE GENOMIC DNA]</scope>
    <source>
        <strain evidence="8">KCTC 12848</strain>
    </source>
</reference>
<dbReference type="PANTHER" id="PTHR35807:SF1">
    <property type="entry name" value="TRANSCRIPTIONAL REGULATOR REDD"/>
    <property type="match status" value="1"/>
</dbReference>
<comment type="similarity">
    <text evidence="1">Belongs to the AfsR/DnrI/RedD regulatory family.</text>
</comment>
<keyword evidence="8" id="KW-1185">Reference proteome</keyword>
<dbReference type="SMART" id="SM01043">
    <property type="entry name" value="BTAD"/>
    <property type="match status" value="1"/>
</dbReference>
<dbReference type="PROSITE" id="PS51755">
    <property type="entry name" value="OMPR_PHOB"/>
    <property type="match status" value="1"/>
</dbReference>
<dbReference type="RefSeq" id="WP_344039773.1">
    <property type="nucleotide sequence ID" value="NZ_BAAAKE010000018.1"/>
</dbReference>
<sequence length="247" mass="27403">MHSSIRTRLLVALVVNLGSVVSKDRLAQELWPRERPDNTVGALQAHVSRLRRDLRRWCGSRLRVEPLHLGYRVVADGGAEVDIGEFEDLAVRAGRAVAADPARALGLAHRALALWRDEPFTGLDVGLEGQAARIGLQETRWELWETAFDAALATGAADGVVADIRRLLLASPFRERFHAQLMVALYRAGRLAEALEAHRLARALVIGELGVEPSRVLDDCVAAILRHDPRLWQDRPLNRLVARRDPA</sequence>
<evidence type="ECO:0000313" key="8">
    <source>
        <dbReference type="Proteomes" id="UP001595833"/>
    </source>
</evidence>
<dbReference type="CDD" id="cd15831">
    <property type="entry name" value="BTAD"/>
    <property type="match status" value="1"/>
</dbReference>
<dbReference type="InterPro" id="IPR016032">
    <property type="entry name" value="Sig_transdc_resp-reg_C-effctor"/>
</dbReference>
<feature type="domain" description="OmpR/PhoB-type" evidence="6">
    <location>
        <begin position="1"/>
        <end position="75"/>
    </location>
</feature>
<evidence type="ECO:0000259" key="6">
    <source>
        <dbReference type="PROSITE" id="PS51755"/>
    </source>
</evidence>
<dbReference type="PANTHER" id="PTHR35807">
    <property type="entry name" value="TRANSCRIPTIONAL REGULATOR REDD-RELATED"/>
    <property type="match status" value="1"/>
</dbReference>
<accession>A0ABV9Y311</accession>
<comment type="caution">
    <text evidence="7">The sequence shown here is derived from an EMBL/GenBank/DDBJ whole genome shotgun (WGS) entry which is preliminary data.</text>
</comment>
<dbReference type="InterPro" id="IPR005158">
    <property type="entry name" value="BTAD"/>
</dbReference>
<keyword evidence="2" id="KW-0805">Transcription regulation</keyword>